<name>A0A371B0D8_9FIRM</name>
<organism evidence="3 4">
    <name type="scientific">Anaerosacchariphilus polymeriproducens</name>
    <dbReference type="NCBI Taxonomy" id="1812858"/>
    <lineage>
        <taxon>Bacteria</taxon>
        <taxon>Bacillati</taxon>
        <taxon>Bacillota</taxon>
        <taxon>Clostridia</taxon>
        <taxon>Lachnospirales</taxon>
        <taxon>Lachnospiraceae</taxon>
        <taxon>Anaerosacchariphilus</taxon>
    </lineage>
</organism>
<feature type="compositionally biased region" description="Basic and acidic residues" evidence="1">
    <location>
        <begin position="22"/>
        <end position="50"/>
    </location>
</feature>
<keyword evidence="2" id="KW-0472">Membrane</keyword>
<keyword evidence="3" id="KW-0132">Cell division</keyword>
<dbReference type="EMBL" id="QRCT01000002">
    <property type="protein sequence ID" value="RDU25271.1"/>
    <property type="molecule type" value="Genomic_DNA"/>
</dbReference>
<keyword evidence="3" id="KW-0131">Cell cycle</keyword>
<keyword evidence="4" id="KW-1185">Reference proteome</keyword>
<keyword evidence="2" id="KW-0812">Transmembrane</keyword>
<comment type="caution">
    <text evidence="3">The sequence shown here is derived from an EMBL/GenBank/DDBJ whole genome shotgun (WGS) entry which is preliminary data.</text>
</comment>
<accession>A0A371B0D8</accession>
<protein>
    <submittedName>
        <fullName evidence="3">Cell division protein FtsL</fullName>
    </submittedName>
</protein>
<gene>
    <name evidence="3" type="ORF">DWV06_00260</name>
</gene>
<feature type="transmembrane region" description="Helical" evidence="2">
    <location>
        <begin position="59"/>
        <end position="83"/>
    </location>
</feature>
<dbReference type="Proteomes" id="UP000255036">
    <property type="component" value="Unassembled WGS sequence"/>
</dbReference>
<keyword evidence="2" id="KW-1133">Transmembrane helix</keyword>
<feature type="region of interest" description="Disordered" evidence="1">
    <location>
        <begin position="1"/>
        <end position="50"/>
    </location>
</feature>
<dbReference type="GO" id="GO:0051301">
    <property type="term" value="P:cell division"/>
    <property type="evidence" value="ECO:0007669"/>
    <property type="project" value="UniProtKB-KW"/>
</dbReference>
<sequence>MTRRQGQALHKNRNYIQGNTVKRAETAPDIKRRRIQEDKRKKRVSVETRRNRQRAMSMNLGYVLLLSFAAVIMFAVCAEYLHLKINLTNRVNNIAGLESKLQDMTSENDELANKINASVDLEHVKKVAIEELGMIYPSKEQIVIYKDSNSDYMNQYENIPKKESTNLASVLD</sequence>
<evidence type="ECO:0000256" key="1">
    <source>
        <dbReference type="SAM" id="MobiDB-lite"/>
    </source>
</evidence>
<evidence type="ECO:0000313" key="4">
    <source>
        <dbReference type="Proteomes" id="UP000255036"/>
    </source>
</evidence>
<evidence type="ECO:0000313" key="3">
    <source>
        <dbReference type="EMBL" id="RDU25271.1"/>
    </source>
</evidence>
<reference evidence="3 4" key="1">
    <citation type="submission" date="2018-07" db="EMBL/GenBank/DDBJ databases">
        <title>Anaerosacharophilus polymeroproducens gen. nov. sp. nov., an anaerobic bacterium isolated from salt field.</title>
        <authorList>
            <person name="Kim W."/>
            <person name="Yang S.-H."/>
            <person name="Oh J."/>
            <person name="Lee J.-H."/>
            <person name="Kwon K.K."/>
        </authorList>
    </citation>
    <scope>NUCLEOTIDE SEQUENCE [LARGE SCALE GENOMIC DNA]</scope>
    <source>
        <strain evidence="3 4">MCWD5</strain>
    </source>
</reference>
<dbReference type="AlphaFoldDB" id="A0A371B0D8"/>
<proteinExistence type="predicted"/>
<evidence type="ECO:0000256" key="2">
    <source>
        <dbReference type="SAM" id="Phobius"/>
    </source>
</evidence>
<dbReference type="OrthoDB" id="2051525at2"/>
<dbReference type="RefSeq" id="WP_115480176.1">
    <property type="nucleotide sequence ID" value="NZ_QRCT01000002.1"/>
</dbReference>